<evidence type="ECO:0008006" key="4">
    <source>
        <dbReference type="Google" id="ProtNLM"/>
    </source>
</evidence>
<evidence type="ECO:0000313" key="2">
    <source>
        <dbReference type="EMBL" id="AGS34228.1"/>
    </source>
</evidence>
<keyword evidence="1" id="KW-0812">Transmembrane</keyword>
<dbReference type="InterPro" id="IPR023124">
    <property type="entry name" value="DUF3239_dom_sf"/>
</dbReference>
<dbReference type="PATRIC" id="fig|1224163.3.peg.747"/>
<proteinExistence type="predicted"/>
<dbReference type="Proteomes" id="UP000015388">
    <property type="component" value="Chromosome"/>
</dbReference>
<dbReference type="Pfam" id="PF11580">
    <property type="entry name" value="DUF3239"/>
    <property type="match status" value="1"/>
</dbReference>
<feature type="transmembrane region" description="Helical" evidence="1">
    <location>
        <begin position="52"/>
        <end position="76"/>
    </location>
</feature>
<protein>
    <recommendedName>
        <fullName evidence="4">DUF3239 domain-containing protein</fullName>
    </recommendedName>
</protein>
<keyword evidence="1" id="KW-0472">Membrane</keyword>
<dbReference type="EMBL" id="CP003924">
    <property type="protein sequence ID" value="AGS34228.1"/>
    <property type="molecule type" value="Genomic_DNA"/>
</dbReference>
<evidence type="ECO:0000256" key="1">
    <source>
        <dbReference type="SAM" id="Phobius"/>
    </source>
</evidence>
<keyword evidence="1" id="KW-1133">Transmembrane helix</keyword>
<dbReference type="eggNOG" id="ENOG5032V6C">
    <property type="taxonomic scope" value="Bacteria"/>
</dbReference>
<dbReference type="OrthoDB" id="4548219at2"/>
<reference evidence="2 3" key="1">
    <citation type="submission" date="2012-11" db="EMBL/GenBank/DDBJ databases">
        <title>The complete genome sequence of Corynebacterium maris Coryn-1 (=DSM 45190).</title>
        <authorList>
            <person name="Schaffert L."/>
            <person name="Albersmeier A."/>
            <person name="Kalinowski J."/>
            <person name="Ruckert C."/>
        </authorList>
    </citation>
    <scope>NUCLEOTIDE SEQUENCE [LARGE SCALE GENOMIC DNA]</scope>
    <source>
        <strain evidence="3">Coryn-1</strain>
    </source>
</reference>
<sequence>MKVFTFDVDEEFARANNEFIRNTRQFRVSGILLGILAVLGVIYVYFGPGEQSAWALMVLIVGVLLGGAFAAAGIAAGKSSGKAQEMYDRSPLVPAVVAEVQEKNFLLLALVNTNVDPELPPRWGLAAVKVSAIPGLPTPPKPGTKIPCAALHGQRTSRDKDHWQSITPMPIAWGTPDEDVVTFARKSIPNDQWNKLDNNRNKLDDVKASADNLIVL</sequence>
<name>S5THP3_9CORY</name>
<dbReference type="KEGG" id="cmd:B841_03725"/>
<feature type="transmembrane region" description="Helical" evidence="1">
    <location>
        <begin position="26"/>
        <end position="46"/>
    </location>
</feature>
<gene>
    <name evidence="2" type="ORF">B841_03725</name>
</gene>
<dbReference type="InterPro" id="IPR021632">
    <property type="entry name" value="DUF3239"/>
</dbReference>
<dbReference type="Gene3D" id="2.40.410.10">
    <property type="entry name" value="putative membrane protein from Corynebacterium diphtheriae superfamily"/>
    <property type="match status" value="1"/>
</dbReference>
<accession>S5THP3</accession>
<dbReference type="RefSeq" id="WP_020934161.1">
    <property type="nucleotide sequence ID" value="NC_021915.1"/>
</dbReference>
<keyword evidence="3" id="KW-1185">Reference proteome</keyword>
<evidence type="ECO:0000313" key="3">
    <source>
        <dbReference type="Proteomes" id="UP000015388"/>
    </source>
</evidence>
<dbReference type="AlphaFoldDB" id="S5THP3"/>
<dbReference type="STRING" id="1224163.B841_03725"/>
<dbReference type="HOGENOM" id="CLU_1292606_0_0_11"/>
<organism evidence="2 3">
    <name type="scientific">Corynebacterium maris DSM 45190</name>
    <dbReference type="NCBI Taxonomy" id="1224163"/>
    <lineage>
        <taxon>Bacteria</taxon>
        <taxon>Bacillati</taxon>
        <taxon>Actinomycetota</taxon>
        <taxon>Actinomycetes</taxon>
        <taxon>Mycobacteriales</taxon>
        <taxon>Corynebacteriaceae</taxon>
        <taxon>Corynebacterium</taxon>
    </lineage>
</organism>